<sequence>MATIAGMTGNDTYPEPLWREVTGRVLRRHRHERGERLVEASRRAGVSTQYLSELERGRKDASSEVLAAVAGALGLTLVDLVREVAVELVRRTRPVPVLRSVSSAPVAVPATPIRRGPYALAA</sequence>
<keyword evidence="3" id="KW-1185">Reference proteome</keyword>
<dbReference type="InterPro" id="IPR010982">
    <property type="entry name" value="Lambda_DNA-bd_dom_sf"/>
</dbReference>
<organism evidence="2 3">
    <name type="scientific">Gordonia pseudamarae</name>
    <dbReference type="NCBI Taxonomy" id="2831662"/>
    <lineage>
        <taxon>Bacteria</taxon>
        <taxon>Bacillati</taxon>
        <taxon>Actinomycetota</taxon>
        <taxon>Actinomycetes</taxon>
        <taxon>Mycobacteriales</taxon>
        <taxon>Gordoniaceae</taxon>
        <taxon>Gordonia</taxon>
    </lineage>
</organism>
<feature type="domain" description="HTH cro/C1-type" evidence="1">
    <location>
        <begin position="26"/>
        <end position="80"/>
    </location>
</feature>
<dbReference type="EMBL" id="CP045809">
    <property type="protein sequence ID" value="QHN34603.1"/>
    <property type="molecule type" value="Genomic_DNA"/>
</dbReference>
<dbReference type="Pfam" id="PF13560">
    <property type="entry name" value="HTH_31"/>
    <property type="match status" value="1"/>
</dbReference>
<proteinExistence type="predicted"/>
<dbReference type="SUPFAM" id="SSF47413">
    <property type="entry name" value="lambda repressor-like DNA-binding domains"/>
    <property type="match status" value="1"/>
</dbReference>
<dbReference type="PROSITE" id="PS50943">
    <property type="entry name" value="HTH_CROC1"/>
    <property type="match status" value="1"/>
</dbReference>
<evidence type="ECO:0000259" key="1">
    <source>
        <dbReference type="PROSITE" id="PS50943"/>
    </source>
</evidence>
<dbReference type="InterPro" id="IPR001387">
    <property type="entry name" value="Cro/C1-type_HTH"/>
</dbReference>
<name>A0ABX6IH36_9ACTN</name>
<evidence type="ECO:0000313" key="2">
    <source>
        <dbReference type="EMBL" id="QHN34603.1"/>
    </source>
</evidence>
<dbReference type="Proteomes" id="UP001059836">
    <property type="component" value="Chromosome"/>
</dbReference>
<dbReference type="SMART" id="SM00530">
    <property type="entry name" value="HTH_XRE"/>
    <property type="match status" value="1"/>
</dbReference>
<gene>
    <name evidence="2" type="ORF">GII31_06530</name>
</gene>
<dbReference type="Gene3D" id="1.10.260.40">
    <property type="entry name" value="lambda repressor-like DNA-binding domains"/>
    <property type="match status" value="1"/>
</dbReference>
<dbReference type="CDD" id="cd00093">
    <property type="entry name" value="HTH_XRE"/>
    <property type="match status" value="1"/>
</dbReference>
<accession>A0ABX6IH36</accession>
<protein>
    <submittedName>
        <fullName evidence="2">Helix-turn-helix domain-containing protein</fullName>
    </submittedName>
</protein>
<evidence type="ECO:0000313" key="3">
    <source>
        <dbReference type="Proteomes" id="UP001059836"/>
    </source>
</evidence>
<reference evidence="2" key="1">
    <citation type="journal article" date="2021" name="Nat. Microbiol.">
        <title>Cocultivation of an ultrasmall environmental parasitic bacterium with lytic ability against bacteria associated with wastewater foams.</title>
        <authorList>
            <person name="Batinovic S."/>
            <person name="Rose J.J.A."/>
            <person name="Ratcliffe J."/>
            <person name="Seviour R.J."/>
            <person name="Petrovski S."/>
        </authorList>
    </citation>
    <scope>NUCLEOTIDE SEQUENCE</scope>
    <source>
        <strain evidence="2">CON9</strain>
    </source>
</reference>